<dbReference type="GO" id="GO:0046872">
    <property type="term" value="F:metal ion binding"/>
    <property type="evidence" value="ECO:0007669"/>
    <property type="project" value="UniProtKB-KW"/>
</dbReference>
<dbReference type="SUPFAM" id="SSF46626">
    <property type="entry name" value="Cytochrome c"/>
    <property type="match status" value="1"/>
</dbReference>
<dbReference type="Pfam" id="PF00034">
    <property type="entry name" value="Cytochrom_C"/>
    <property type="match status" value="1"/>
</dbReference>
<dbReference type="PRINTS" id="PR00604">
    <property type="entry name" value="CYTCHRMECIAB"/>
</dbReference>
<keyword evidence="10" id="KW-1185">Reference proteome</keyword>
<reference evidence="9" key="1">
    <citation type="submission" date="2020-01" db="EMBL/GenBank/DDBJ databases">
        <authorList>
            <person name="Yang Y."/>
            <person name="Kwon Y.M."/>
        </authorList>
    </citation>
    <scope>NUCLEOTIDE SEQUENCE</scope>
    <source>
        <strain evidence="9">PG104</strain>
    </source>
</reference>
<dbReference type="GO" id="GO:0009055">
    <property type="term" value="F:electron transfer activity"/>
    <property type="evidence" value="ECO:0007669"/>
    <property type="project" value="InterPro"/>
</dbReference>
<dbReference type="RefSeq" id="WP_211783100.1">
    <property type="nucleotide sequence ID" value="NZ_CP047289.1"/>
</dbReference>
<dbReference type="EMBL" id="CP047289">
    <property type="protein sequence ID" value="QUS35881.1"/>
    <property type="molecule type" value="Genomic_DNA"/>
</dbReference>
<evidence type="ECO:0000256" key="4">
    <source>
        <dbReference type="ARBA" id="ARBA00022982"/>
    </source>
</evidence>
<dbReference type="InterPro" id="IPR002327">
    <property type="entry name" value="Cyt_c_1A/1B"/>
</dbReference>
<keyword evidence="1" id="KW-0813">Transport</keyword>
<evidence type="ECO:0000313" key="10">
    <source>
        <dbReference type="Proteomes" id="UP000679284"/>
    </source>
</evidence>
<name>A0A8J8MSH4_9RHOB</name>
<feature type="domain" description="Cytochrome c" evidence="8">
    <location>
        <begin position="59"/>
        <end position="157"/>
    </location>
</feature>
<protein>
    <submittedName>
        <fullName evidence="9">C-type cytochrome</fullName>
    </submittedName>
</protein>
<keyword evidence="3 6" id="KW-0479">Metal-binding</keyword>
<organism evidence="9 10">
    <name type="scientific">Falsirhodobacter algicola</name>
    <dbReference type="NCBI Taxonomy" id="2692330"/>
    <lineage>
        <taxon>Bacteria</taxon>
        <taxon>Pseudomonadati</taxon>
        <taxon>Pseudomonadota</taxon>
        <taxon>Alphaproteobacteria</taxon>
        <taxon>Rhodobacterales</taxon>
        <taxon>Paracoccaceae</taxon>
        <taxon>Falsirhodobacter</taxon>
    </lineage>
</organism>
<evidence type="ECO:0000256" key="7">
    <source>
        <dbReference type="SAM" id="MobiDB-lite"/>
    </source>
</evidence>
<dbReference type="InterPro" id="IPR009056">
    <property type="entry name" value="Cyt_c-like_dom"/>
</dbReference>
<dbReference type="PROSITE" id="PS51007">
    <property type="entry name" value="CYTC"/>
    <property type="match status" value="1"/>
</dbReference>
<proteinExistence type="predicted"/>
<dbReference type="Proteomes" id="UP000679284">
    <property type="component" value="Chromosome"/>
</dbReference>
<feature type="region of interest" description="Disordered" evidence="7">
    <location>
        <begin position="36"/>
        <end position="61"/>
    </location>
</feature>
<accession>A0A8J8MSH4</accession>
<gene>
    <name evidence="9" type="ORF">GR316_06160</name>
</gene>
<evidence type="ECO:0000256" key="1">
    <source>
        <dbReference type="ARBA" id="ARBA00022448"/>
    </source>
</evidence>
<dbReference type="AlphaFoldDB" id="A0A8J8MSH4"/>
<feature type="compositionally biased region" description="Pro residues" evidence="7">
    <location>
        <begin position="45"/>
        <end position="54"/>
    </location>
</feature>
<sequence>MGSLTQWIAAGSGALLALLCLNWAAVEVYAPRPAPGQVPAAQTRPDPPAAPPPETLAAGDAERGRQVFTRCAACHRIGADGIGPHLDGVVGRPAASVPDYAYSGALRAMDGAPWTVERLSAFLANPRGFAPGTKMAFAGLPSAQDRADVIAYLNETR</sequence>
<dbReference type="PANTHER" id="PTHR11961">
    <property type="entry name" value="CYTOCHROME C"/>
    <property type="match status" value="1"/>
</dbReference>
<keyword evidence="4" id="KW-0249">Electron transport</keyword>
<dbReference type="GO" id="GO:0020037">
    <property type="term" value="F:heme binding"/>
    <property type="evidence" value="ECO:0007669"/>
    <property type="project" value="InterPro"/>
</dbReference>
<dbReference type="InterPro" id="IPR036909">
    <property type="entry name" value="Cyt_c-like_dom_sf"/>
</dbReference>
<dbReference type="Gene3D" id="1.10.760.10">
    <property type="entry name" value="Cytochrome c-like domain"/>
    <property type="match status" value="1"/>
</dbReference>
<keyword evidence="2 6" id="KW-0349">Heme</keyword>
<evidence type="ECO:0000256" key="5">
    <source>
        <dbReference type="ARBA" id="ARBA00023004"/>
    </source>
</evidence>
<evidence type="ECO:0000256" key="2">
    <source>
        <dbReference type="ARBA" id="ARBA00022617"/>
    </source>
</evidence>
<evidence type="ECO:0000313" key="9">
    <source>
        <dbReference type="EMBL" id="QUS35881.1"/>
    </source>
</evidence>
<evidence type="ECO:0000259" key="8">
    <source>
        <dbReference type="PROSITE" id="PS51007"/>
    </source>
</evidence>
<evidence type="ECO:0000256" key="3">
    <source>
        <dbReference type="ARBA" id="ARBA00022723"/>
    </source>
</evidence>
<keyword evidence="5 6" id="KW-0408">Iron</keyword>
<dbReference type="KEGG" id="fap:GR316_06160"/>
<evidence type="ECO:0000256" key="6">
    <source>
        <dbReference type="PROSITE-ProRule" id="PRU00433"/>
    </source>
</evidence>